<dbReference type="InterPro" id="IPR000383">
    <property type="entry name" value="Xaa-Pro-like_dom"/>
</dbReference>
<gene>
    <name evidence="2" type="ORF">FcAc13_03680</name>
</gene>
<feature type="domain" description="Xaa-Pro dipeptidyl-peptidase-like" evidence="1">
    <location>
        <begin position="45"/>
        <end position="305"/>
    </location>
</feature>
<comment type="caution">
    <text evidence="2">The sequence shown here is derived from an EMBL/GenBank/DDBJ whole genome shotgun (WGS) entry which is preliminary data.</text>
</comment>
<accession>A0ABR7QW19</accession>
<dbReference type="Proteomes" id="UP000651208">
    <property type="component" value="Unassembled WGS sequence"/>
</dbReference>
<dbReference type="Gene3D" id="3.40.50.1820">
    <property type="entry name" value="alpha/beta hydrolase"/>
    <property type="match status" value="1"/>
</dbReference>
<sequence>MTNICSQTVITVPPQTIQLEQRWDKIFLQSDKVEHFKVTFKNRYGITLAADLYRPKNSPDKLSAIVVAGPFGAVKEQVSGFYAQTLAERGFFALAFDPSFTGESSGLPRNQASVEIYTEDFSAAIDYIGSLDCVEREHIGILGICGWGGMALNASSIDTRIKAVATVVMYDMSRVISKGYNDSMTEGQRLAMKQSLNNSRCDDSQHSYATLNPRNNITVDQITDETPQFIADYSRFYTTKRGFHIRSVNSNPNGSWVLSMPLSFINQSLLNHAHEIECPTLIIAGEKAHSRYFSEDAFNKVGSKNKELMIIPNAVHTDLYDNTTNKIPFDKLETFFSANIL</sequence>
<dbReference type="PANTHER" id="PTHR47751:SF1">
    <property type="entry name" value="SUPERFAMILY HYDROLASE, PUTATIVE (AFU_ORTHOLOGUE AFUA_2G16580)-RELATED"/>
    <property type="match status" value="1"/>
</dbReference>
<keyword evidence="2" id="KW-0378">Hydrolase</keyword>
<evidence type="ECO:0000259" key="1">
    <source>
        <dbReference type="Pfam" id="PF02129"/>
    </source>
</evidence>
<proteinExistence type="predicted"/>
<reference evidence="2 3" key="1">
    <citation type="submission" date="2020-06" db="EMBL/GenBank/DDBJ databases">
        <title>Frischella cerana isolated from Apis cerana gut homogenate.</title>
        <authorList>
            <person name="Wolter L.A."/>
            <person name="Suenami S."/>
            <person name="Miyazaki R."/>
        </authorList>
    </citation>
    <scope>NUCLEOTIDE SEQUENCE [LARGE SCALE GENOMIC DNA]</scope>
    <source>
        <strain evidence="2 3">Ac13</strain>
    </source>
</reference>
<dbReference type="Gene3D" id="1.10.10.800">
    <property type="match status" value="1"/>
</dbReference>
<dbReference type="Pfam" id="PF02129">
    <property type="entry name" value="Peptidase_S15"/>
    <property type="match status" value="1"/>
</dbReference>
<dbReference type="PANTHER" id="PTHR47751">
    <property type="entry name" value="SUPERFAMILY HYDROLASE, PUTATIVE (AFU_ORTHOLOGUE AFUA_2G16580)-RELATED"/>
    <property type="match status" value="1"/>
</dbReference>
<evidence type="ECO:0000313" key="3">
    <source>
        <dbReference type="Proteomes" id="UP000651208"/>
    </source>
</evidence>
<dbReference type="InterPro" id="IPR029058">
    <property type="entry name" value="AB_hydrolase_fold"/>
</dbReference>
<dbReference type="GO" id="GO:0016787">
    <property type="term" value="F:hydrolase activity"/>
    <property type="evidence" value="ECO:0007669"/>
    <property type="project" value="UniProtKB-KW"/>
</dbReference>
<name>A0ABR7QW19_9GAMM</name>
<dbReference type="EMBL" id="JABURY010000007">
    <property type="protein sequence ID" value="MBC9130407.1"/>
    <property type="molecule type" value="Genomic_DNA"/>
</dbReference>
<dbReference type="InterPro" id="IPR051411">
    <property type="entry name" value="Polyketide_trans_af380"/>
</dbReference>
<dbReference type="SUPFAM" id="SSF53474">
    <property type="entry name" value="alpha/beta-Hydrolases"/>
    <property type="match status" value="1"/>
</dbReference>
<organism evidence="2 3">
    <name type="scientific">Frischella japonica</name>
    <dbReference type="NCBI Taxonomy" id="2741544"/>
    <lineage>
        <taxon>Bacteria</taxon>
        <taxon>Pseudomonadati</taxon>
        <taxon>Pseudomonadota</taxon>
        <taxon>Gammaproteobacteria</taxon>
        <taxon>Orbales</taxon>
        <taxon>Orbaceae</taxon>
        <taxon>Frischella</taxon>
    </lineage>
</organism>
<keyword evidence="3" id="KW-1185">Reference proteome</keyword>
<protein>
    <submittedName>
        <fullName evidence="2">Alpha/beta hydrolase</fullName>
    </submittedName>
</protein>
<dbReference type="RefSeq" id="WP_187754862.1">
    <property type="nucleotide sequence ID" value="NZ_JABURY010000007.1"/>
</dbReference>
<evidence type="ECO:0000313" key="2">
    <source>
        <dbReference type="EMBL" id="MBC9130407.1"/>
    </source>
</evidence>